<dbReference type="PROSITE" id="PS50222">
    <property type="entry name" value="EF_HAND_2"/>
    <property type="match status" value="1"/>
</dbReference>
<name>A0A812TPL8_9DINO</name>
<accession>A0A812TPL8</accession>
<gene>
    <name evidence="3" type="ORF">SNAT2548_LOCUS30042</name>
</gene>
<dbReference type="Proteomes" id="UP000604046">
    <property type="component" value="Unassembled WGS sequence"/>
</dbReference>
<comment type="caution">
    <text evidence="3">The sequence shown here is derived from an EMBL/GenBank/DDBJ whole genome shotgun (WGS) entry which is preliminary data.</text>
</comment>
<feature type="region of interest" description="Disordered" evidence="1">
    <location>
        <begin position="1"/>
        <end position="87"/>
    </location>
</feature>
<proteinExistence type="predicted"/>
<dbReference type="OrthoDB" id="10570779at2759"/>
<dbReference type="EMBL" id="CAJNDS010002590">
    <property type="protein sequence ID" value="CAE7536127.1"/>
    <property type="molecule type" value="Genomic_DNA"/>
</dbReference>
<protein>
    <recommendedName>
        <fullName evidence="2">EF-hand domain-containing protein</fullName>
    </recommendedName>
</protein>
<keyword evidence="4" id="KW-1185">Reference proteome</keyword>
<dbReference type="AlphaFoldDB" id="A0A812TPL8"/>
<dbReference type="InterPro" id="IPR002048">
    <property type="entry name" value="EF_hand_dom"/>
</dbReference>
<sequence>MEMTMVPEGIAADEDPAQLPAASEADASPSAVTMVSDGALPEVEADEDPTAEGASSGSQGELVVDEDPAQSPAASEAKEPNAEPELSTDEKIQIVLAAFDTNQDGHLNYEESNELQKFASGDALDPMVYKVICRELRCSLHRGLGSRELRQCYERFGTLDRDFEAAQRKIRSRGGVSGVKGVNRGGCAGAKNWPMLLALPLLPVSPLAAAGLALVMSLHKPPRSSCKA</sequence>
<evidence type="ECO:0000313" key="3">
    <source>
        <dbReference type="EMBL" id="CAE7536127.1"/>
    </source>
</evidence>
<evidence type="ECO:0000259" key="2">
    <source>
        <dbReference type="PROSITE" id="PS50222"/>
    </source>
</evidence>
<evidence type="ECO:0000256" key="1">
    <source>
        <dbReference type="SAM" id="MobiDB-lite"/>
    </source>
</evidence>
<dbReference type="GO" id="GO:0005509">
    <property type="term" value="F:calcium ion binding"/>
    <property type="evidence" value="ECO:0007669"/>
    <property type="project" value="InterPro"/>
</dbReference>
<feature type="compositionally biased region" description="Low complexity" evidence="1">
    <location>
        <begin position="20"/>
        <end position="31"/>
    </location>
</feature>
<reference evidence="3" key="1">
    <citation type="submission" date="2021-02" db="EMBL/GenBank/DDBJ databases">
        <authorList>
            <person name="Dougan E. K."/>
            <person name="Rhodes N."/>
            <person name="Thang M."/>
            <person name="Chan C."/>
        </authorList>
    </citation>
    <scope>NUCLEOTIDE SEQUENCE</scope>
</reference>
<feature type="domain" description="EF-hand" evidence="2">
    <location>
        <begin position="87"/>
        <end position="122"/>
    </location>
</feature>
<evidence type="ECO:0000313" key="4">
    <source>
        <dbReference type="Proteomes" id="UP000604046"/>
    </source>
</evidence>
<organism evidence="3 4">
    <name type="scientific">Symbiodinium natans</name>
    <dbReference type="NCBI Taxonomy" id="878477"/>
    <lineage>
        <taxon>Eukaryota</taxon>
        <taxon>Sar</taxon>
        <taxon>Alveolata</taxon>
        <taxon>Dinophyceae</taxon>
        <taxon>Suessiales</taxon>
        <taxon>Symbiodiniaceae</taxon>
        <taxon>Symbiodinium</taxon>
    </lineage>
</organism>